<evidence type="ECO:0000256" key="2">
    <source>
        <dbReference type="ARBA" id="ARBA00023136"/>
    </source>
</evidence>
<keyword evidence="6" id="KW-1185">Reference proteome</keyword>
<dbReference type="Pfam" id="PF13525">
    <property type="entry name" value="YfiO"/>
    <property type="match status" value="1"/>
</dbReference>
<dbReference type="AlphaFoldDB" id="A0A5M6CBB5"/>
<proteinExistence type="predicted"/>
<evidence type="ECO:0000313" key="6">
    <source>
        <dbReference type="Proteomes" id="UP000323632"/>
    </source>
</evidence>
<reference evidence="5 6" key="1">
    <citation type="submission" date="2019-09" db="EMBL/GenBank/DDBJ databases">
        <title>Genome sequence and assembly of Taibaiella sp.</title>
        <authorList>
            <person name="Chhetri G."/>
        </authorList>
    </citation>
    <scope>NUCLEOTIDE SEQUENCE [LARGE SCALE GENOMIC DNA]</scope>
    <source>
        <strain evidence="5 6">KVB11</strain>
    </source>
</reference>
<keyword evidence="2" id="KW-0472">Membrane</keyword>
<dbReference type="InterPro" id="IPR011990">
    <property type="entry name" value="TPR-like_helical_dom_sf"/>
</dbReference>
<organism evidence="5 6">
    <name type="scientific">Taibaiella lutea</name>
    <dbReference type="NCBI Taxonomy" id="2608001"/>
    <lineage>
        <taxon>Bacteria</taxon>
        <taxon>Pseudomonadati</taxon>
        <taxon>Bacteroidota</taxon>
        <taxon>Chitinophagia</taxon>
        <taxon>Chitinophagales</taxon>
        <taxon>Chitinophagaceae</taxon>
        <taxon>Taibaiella</taxon>
    </lineage>
</organism>
<evidence type="ECO:0000256" key="3">
    <source>
        <dbReference type="ARBA" id="ARBA00023237"/>
    </source>
</evidence>
<sequence length="270" mass="31883">MRKFSFVFIALIVFTMCSCKSTHQKILESKDLSYKLTKANEYYDHKQYQKAVELYEALMPAFRGSKNYEELYYRYCYSFYYQNDYLSASYQFKNFVEYFPKSSRADECEFKYATCLYKLSQPYSKDQSSTYKAIDALQTYINTHPGSPNLTLANNYIDLGRIKIETKDAKAAQLYFDMGEFKSATVAYKSLIQAYPESKIIDQYQLMLIKSFCKYAELSITEKQEERYAEAINAYNELITYTPNSTYIKEAQTYYNSAQNNIKQLRNEHK</sequence>
<keyword evidence="1" id="KW-0732">Signal</keyword>
<dbReference type="SUPFAM" id="SSF48452">
    <property type="entry name" value="TPR-like"/>
    <property type="match status" value="1"/>
</dbReference>
<evidence type="ECO:0000313" key="5">
    <source>
        <dbReference type="EMBL" id="KAA5532283.1"/>
    </source>
</evidence>
<accession>A0A5M6CBB5</accession>
<dbReference type="RefSeq" id="WP_150033786.1">
    <property type="nucleotide sequence ID" value="NZ_VWSH01000004.1"/>
</dbReference>
<feature type="domain" description="Outer membrane lipoprotein BamD-like" evidence="4">
    <location>
        <begin position="37"/>
        <end position="176"/>
    </location>
</feature>
<dbReference type="NCBIfam" id="TIGR03302">
    <property type="entry name" value="OM_YfiO"/>
    <property type="match status" value="1"/>
</dbReference>
<keyword evidence="3" id="KW-0998">Cell outer membrane</keyword>
<name>A0A5M6CBB5_9BACT</name>
<dbReference type="Gene3D" id="1.25.40.10">
    <property type="entry name" value="Tetratricopeptide repeat domain"/>
    <property type="match status" value="1"/>
</dbReference>
<dbReference type="Proteomes" id="UP000323632">
    <property type="component" value="Unassembled WGS sequence"/>
</dbReference>
<dbReference type="InterPro" id="IPR017689">
    <property type="entry name" value="BamD"/>
</dbReference>
<protein>
    <submittedName>
        <fullName evidence="5">Outer membrane protein assembly factor BamD</fullName>
    </submittedName>
</protein>
<dbReference type="EMBL" id="VWSH01000004">
    <property type="protein sequence ID" value="KAA5532283.1"/>
    <property type="molecule type" value="Genomic_DNA"/>
</dbReference>
<evidence type="ECO:0000256" key="1">
    <source>
        <dbReference type="ARBA" id="ARBA00022729"/>
    </source>
</evidence>
<dbReference type="InterPro" id="IPR039565">
    <property type="entry name" value="BamD-like"/>
</dbReference>
<dbReference type="PROSITE" id="PS51257">
    <property type="entry name" value="PROKAR_LIPOPROTEIN"/>
    <property type="match status" value="1"/>
</dbReference>
<evidence type="ECO:0000259" key="4">
    <source>
        <dbReference type="Pfam" id="PF13525"/>
    </source>
</evidence>
<comment type="caution">
    <text evidence="5">The sequence shown here is derived from an EMBL/GenBank/DDBJ whole genome shotgun (WGS) entry which is preliminary data.</text>
</comment>
<gene>
    <name evidence="5" type="primary">bamD</name>
    <name evidence="5" type="ORF">F0919_15920</name>
</gene>